<reference evidence="2 3" key="1">
    <citation type="journal article" date="2015" name="Genome Biol.">
        <title>Comparative genomics of Steinernema reveals deeply conserved gene regulatory networks.</title>
        <authorList>
            <person name="Dillman A.R."/>
            <person name="Macchietto M."/>
            <person name="Porter C.F."/>
            <person name="Rogers A."/>
            <person name="Williams B."/>
            <person name="Antoshechkin I."/>
            <person name="Lee M.M."/>
            <person name="Goodwin Z."/>
            <person name="Lu X."/>
            <person name="Lewis E.E."/>
            <person name="Goodrich-Blair H."/>
            <person name="Stock S.P."/>
            <person name="Adams B.J."/>
            <person name="Sternberg P.W."/>
            <person name="Mortazavi A."/>
        </authorList>
    </citation>
    <scope>NUCLEOTIDE SEQUENCE [LARGE SCALE GENOMIC DNA]</scope>
    <source>
        <strain evidence="2 3">ALL</strain>
    </source>
</reference>
<proteinExistence type="predicted"/>
<evidence type="ECO:0000313" key="3">
    <source>
        <dbReference type="Proteomes" id="UP000298663"/>
    </source>
</evidence>
<name>A0A4U5M905_STECR</name>
<keyword evidence="3" id="KW-1185">Reference proteome</keyword>
<accession>A0A4U5M905</accession>
<gene>
    <name evidence="2" type="ORF">L596_025820</name>
</gene>
<evidence type="ECO:0000313" key="2">
    <source>
        <dbReference type="EMBL" id="TKR65414.1"/>
    </source>
</evidence>
<feature type="chain" id="PRO_5020371148" evidence="1">
    <location>
        <begin position="18"/>
        <end position="138"/>
    </location>
</feature>
<dbReference type="EMBL" id="AZBU02000009">
    <property type="protein sequence ID" value="TKR65414.1"/>
    <property type="molecule type" value="Genomic_DNA"/>
</dbReference>
<dbReference type="Proteomes" id="UP000298663">
    <property type="component" value="Unassembled WGS sequence"/>
</dbReference>
<feature type="signal peptide" evidence="1">
    <location>
        <begin position="1"/>
        <end position="17"/>
    </location>
</feature>
<comment type="caution">
    <text evidence="2">The sequence shown here is derived from an EMBL/GenBank/DDBJ whole genome shotgun (WGS) entry which is preliminary data.</text>
</comment>
<reference evidence="2 3" key="2">
    <citation type="journal article" date="2019" name="G3 (Bethesda)">
        <title>Hybrid Assembly of the Genome of the Entomopathogenic Nematode Steinernema carpocapsae Identifies the X-Chromosome.</title>
        <authorList>
            <person name="Serra L."/>
            <person name="Macchietto M."/>
            <person name="Macias-Munoz A."/>
            <person name="McGill C.J."/>
            <person name="Rodriguez I.M."/>
            <person name="Rodriguez B."/>
            <person name="Murad R."/>
            <person name="Mortazavi A."/>
        </authorList>
    </citation>
    <scope>NUCLEOTIDE SEQUENCE [LARGE SCALE GENOMIC DNA]</scope>
    <source>
        <strain evidence="2 3">ALL</strain>
    </source>
</reference>
<organism evidence="2 3">
    <name type="scientific">Steinernema carpocapsae</name>
    <name type="common">Entomopathogenic nematode</name>
    <dbReference type="NCBI Taxonomy" id="34508"/>
    <lineage>
        <taxon>Eukaryota</taxon>
        <taxon>Metazoa</taxon>
        <taxon>Ecdysozoa</taxon>
        <taxon>Nematoda</taxon>
        <taxon>Chromadorea</taxon>
        <taxon>Rhabditida</taxon>
        <taxon>Tylenchina</taxon>
        <taxon>Panagrolaimomorpha</taxon>
        <taxon>Strongyloidoidea</taxon>
        <taxon>Steinernematidae</taxon>
        <taxon>Steinernema</taxon>
    </lineage>
</organism>
<sequence length="138" mass="16176">MIALLIFLVALVSLSSAVDEDGYTYETRPRFLTQEVRSLYKWSIAHKKSMLDVLDNVYQYGKDPWALWPMPEAYPLAQSAWFSVRKIMNKETLKWYYANSVSDKRTPNQLVEIYDVPAKYRLGYMIFLFTELEARGSI</sequence>
<protein>
    <submittedName>
        <fullName evidence="2">Uncharacterized protein</fullName>
    </submittedName>
</protein>
<dbReference type="AlphaFoldDB" id="A0A4U5M905"/>
<evidence type="ECO:0000256" key="1">
    <source>
        <dbReference type="SAM" id="SignalP"/>
    </source>
</evidence>
<keyword evidence="1" id="KW-0732">Signal</keyword>